<dbReference type="EMBL" id="SVNY01000001">
    <property type="protein sequence ID" value="MBE6832213.1"/>
    <property type="molecule type" value="Genomic_DNA"/>
</dbReference>
<name>A0A928Q1T6_9FIRM</name>
<evidence type="ECO:0000313" key="2">
    <source>
        <dbReference type="Proteomes" id="UP000754750"/>
    </source>
</evidence>
<accession>A0A928Q1T6</accession>
<dbReference type="Gene3D" id="1.10.260.40">
    <property type="entry name" value="lambda repressor-like DNA-binding domains"/>
    <property type="match status" value="1"/>
</dbReference>
<reference evidence="1" key="1">
    <citation type="submission" date="2019-04" db="EMBL/GenBank/DDBJ databases">
        <title>Evolution of Biomass-Degrading Anaerobic Consortia Revealed by Metagenomics.</title>
        <authorList>
            <person name="Peng X."/>
        </authorList>
    </citation>
    <scope>NUCLEOTIDE SEQUENCE</scope>
    <source>
        <strain evidence="1">SIG551</strain>
    </source>
</reference>
<dbReference type="Proteomes" id="UP000754750">
    <property type="component" value="Unassembled WGS sequence"/>
</dbReference>
<gene>
    <name evidence="1" type="ORF">E7512_01285</name>
</gene>
<dbReference type="GO" id="GO:0003677">
    <property type="term" value="F:DNA binding"/>
    <property type="evidence" value="ECO:0007669"/>
    <property type="project" value="InterPro"/>
</dbReference>
<comment type="caution">
    <text evidence="1">The sequence shown here is derived from an EMBL/GenBank/DDBJ whole genome shotgun (WGS) entry which is preliminary data.</text>
</comment>
<dbReference type="RefSeq" id="WP_326839754.1">
    <property type="nucleotide sequence ID" value="NZ_SVNY01000001.1"/>
</dbReference>
<dbReference type="SUPFAM" id="SSF47413">
    <property type="entry name" value="lambda repressor-like DNA-binding domains"/>
    <property type="match status" value="1"/>
</dbReference>
<evidence type="ECO:0000313" key="1">
    <source>
        <dbReference type="EMBL" id="MBE6832213.1"/>
    </source>
</evidence>
<protein>
    <submittedName>
        <fullName evidence="1">Helix-turn-helix domain-containing protein</fullName>
    </submittedName>
</protein>
<sequence>MNYEKICADIKATRKKYLTQQEAAGLCHLSKKTIYKLERSGVLPYEENVDQLIHTHKIKTTDVLIMLRNRYCQQSSRSQYIKTMTSYYKKLLRKEPDTLELSDIIRLTGFSKSGVLNWLLCGKLKSIRSGRFYLVPKRYLLDFLLSPYYRTIKNKSSRQKEDMAEIERCYHNTDQAGDGDE</sequence>
<organism evidence="1 2">
    <name type="scientific">Faecalispora sporosphaeroides</name>
    <dbReference type="NCBI Taxonomy" id="1549"/>
    <lineage>
        <taxon>Bacteria</taxon>
        <taxon>Bacillati</taxon>
        <taxon>Bacillota</taxon>
        <taxon>Clostridia</taxon>
        <taxon>Eubacteriales</taxon>
        <taxon>Oscillospiraceae</taxon>
        <taxon>Faecalispora</taxon>
    </lineage>
</organism>
<dbReference type="AlphaFoldDB" id="A0A928Q1T6"/>
<proteinExistence type="predicted"/>
<dbReference type="InterPro" id="IPR010982">
    <property type="entry name" value="Lambda_DNA-bd_dom_sf"/>
</dbReference>